<dbReference type="PIRSF" id="PIRSF002808">
    <property type="entry name" value="Hexose_phosphate_transp"/>
    <property type="match status" value="1"/>
</dbReference>
<feature type="transmembrane region" description="Helical" evidence="5">
    <location>
        <begin position="136"/>
        <end position="152"/>
    </location>
</feature>
<feature type="transmembrane region" description="Helical" evidence="5">
    <location>
        <begin position="34"/>
        <end position="51"/>
    </location>
</feature>
<feature type="domain" description="Major facilitator superfamily (MFS) profile" evidence="6">
    <location>
        <begin position="36"/>
        <end position="445"/>
    </location>
</feature>
<keyword evidence="2 5" id="KW-0812">Transmembrane</keyword>
<feature type="transmembrane region" description="Helical" evidence="5">
    <location>
        <begin position="297"/>
        <end position="319"/>
    </location>
</feature>
<feature type="transmembrane region" description="Helical" evidence="5">
    <location>
        <begin position="419"/>
        <end position="441"/>
    </location>
</feature>
<dbReference type="Gene3D" id="1.20.1250.20">
    <property type="entry name" value="MFS general substrate transporter like domains"/>
    <property type="match status" value="2"/>
</dbReference>
<evidence type="ECO:0000256" key="1">
    <source>
        <dbReference type="ARBA" id="ARBA00004127"/>
    </source>
</evidence>
<dbReference type="GO" id="GO:0012505">
    <property type="term" value="C:endomembrane system"/>
    <property type="evidence" value="ECO:0007669"/>
    <property type="project" value="UniProtKB-SubCell"/>
</dbReference>
<feature type="transmembrane region" description="Helical" evidence="5">
    <location>
        <begin position="387"/>
        <end position="413"/>
    </location>
</feature>
<sequence>MLQKFIDWFKPLPPAAEKITDPAEINKQYKRWRLRLFISAYIGYAMYYVTRQNLNPIAHVFKAETGITNDQFGLMVSISLIAYGVGKFVSGMLADKSNIRVFLAFGLMASSIINLFFGYLTSFFLLVLFWTLNQSFQSMGFPPIARIFAYWFSPKERASKWTLWASAHTVGISIAAIIAAGVLKGMNITPHIHWQYVFVICGILGLITSFYILRNVTDTPVSVGLPPVEEYTGCQQLVTKQESDGESYWVLLRKYVLTNKYIWILSVAFLCVYFVRYVTLSWAAIFLDSRELSKASIPLIFTLNPLVGALGGIVAGILTDKVFKGRCTPTNIIYLIALGISAYCFYLFAGPNHLFLTCFFIATLGFFVDGPQNLINVQISLLTTKESVAAACGFCGLFGYIGGFLAGSGASFILDKWGWAGVFNSCIVACVVGILLIMTAWKKENSDIKVETK</sequence>
<comment type="subcellular location">
    <subcellularLocation>
        <location evidence="1">Endomembrane system</location>
        <topology evidence="1">Multi-pass membrane protein</topology>
    </subcellularLocation>
</comment>
<dbReference type="SUPFAM" id="SSF103473">
    <property type="entry name" value="MFS general substrate transporter"/>
    <property type="match status" value="1"/>
</dbReference>
<feature type="transmembrane region" description="Helical" evidence="5">
    <location>
        <begin position="261"/>
        <end position="285"/>
    </location>
</feature>
<reference evidence="7" key="1">
    <citation type="submission" date="2019-04" db="EMBL/GenBank/DDBJ databases">
        <title>Evolution of Biomass-Degrading Anaerobic Consortia Revealed by Metagenomics.</title>
        <authorList>
            <person name="Peng X."/>
        </authorList>
    </citation>
    <scope>NUCLEOTIDE SEQUENCE</scope>
    <source>
        <strain evidence="7">SIG66</strain>
    </source>
</reference>
<dbReference type="PROSITE" id="PS50850">
    <property type="entry name" value="MFS"/>
    <property type="match status" value="1"/>
</dbReference>
<dbReference type="InterPro" id="IPR000849">
    <property type="entry name" value="Sugar_P_transporter"/>
</dbReference>
<dbReference type="PANTHER" id="PTHR43826">
    <property type="entry name" value="GLUCOSE-6-PHOSPHATE EXCHANGER SLC37A4"/>
    <property type="match status" value="1"/>
</dbReference>
<evidence type="ECO:0000256" key="2">
    <source>
        <dbReference type="ARBA" id="ARBA00022692"/>
    </source>
</evidence>
<dbReference type="Proteomes" id="UP000725649">
    <property type="component" value="Unassembled WGS sequence"/>
</dbReference>
<organism evidence="7 8">
    <name type="scientific">Candidatus Avelusimicrobium gallicola</name>
    <dbReference type="NCBI Taxonomy" id="2562704"/>
    <lineage>
        <taxon>Bacteria</taxon>
        <taxon>Pseudomonadati</taxon>
        <taxon>Elusimicrobiota</taxon>
        <taxon>Elusimicrobia</taxon>
        <taxon>Elusimicrobiales</taxon>
        <taxon>Elusimicrobiaceae</taxon>
        <taxon>Candidatus Avelusimicrobium</taxon>
    </lineage>
</organism>
<dbReference type="EMBL" id="SUVG01000004">
    <property type="protein sequence ID" value="MBE6421297.1"/>
    <property type="molecule type" value="Genomic_DNA"/>
</dbReference>
<dbReference type="Pfam" id="PF07690">
    <property type="entry name" value="MFS_1"/>
    <property type="match status" value="1"/>
</dbReference>
<evidence type="ECO:0000313" key="7">
    <source>
        <dbReference type="EMBL" id="MBE6421297.1"/>
    </source>
</evidence>
<dbReference type="GO" id="GO:0005886">
    <property type="term" value="C:plasma membrane"/>
    <property type="evidence" value="ECO:0007669"/>
    <property type="project" value="TreeGrafter"/>
</dbReference>
<evidence type="ECO:0000256" key="3">
    <source>
        <dbReference type="ARBA" id="ARBA00022989"/>
    </source>
</evidence>
<feature type="transmembrane region" description="Helical" evidence="5">
    <location>
        <begin position="71"/>
        <end position="89"/>
    </location>
</feature>
<evidence type="ECO:0000313" key="8">
    <source>
        <dbReference type="Proteomes" id="UP000725649"/>
    </source>
</evidence>
<keyword evidence="3 5" id="KW-1133">Transmembrane helix</keyword>
<dbReference type="InterPro" id="IPR011701">
    <property type="entry name" value="MFS"/>
</dbReference>
<dbReference type="InterPro" id="IPR036259">
    <property type="entry name" value="MFS_trans_sf"/>
</dbReference>
<keyword evidence="4 5" id="KW-0472">Membrane</keyword>
<evidence type="ECO:0000256" key="5">
    <source>
        <dbReference type="SAM" id="Phobius"/>
    </source>
</evidence>
<dbReference type="AlphaFoldDB" id="A0A928DP08"/>
<dbReference type="PANTHER" id="PTHR43826:SF3">
    <property type="entry name" value="GLUCOSE-6-PHOSPHATE EXCHANGER SLC37A4"/>
    <property type="match status" value="1"/>
</dbReference>
<feature type="transmembrane region" description="Helical" evidence="5">
    <location>
        <begin position="101"/>
        <end position="130"/>
    </location>
</feature>
<feature type="transmembrane region" description="Helical" evidence="5">
    <location>
        <begin position="161"/>
        <end position="182"/>
    </location>
</feature>
<evidence type="ECO:0000256" key="4">
    <source>
        <dbReference type="ARBA" id="ARBA00023136"/>
    </source>
</evidence>
<accession>A0A928DP08</accession>
<dbReference type="GO" id="GO:0035435">
    <property type="term" value="P:phosphate ion transmembrane transport"/>
    <property type="evidence" value="ECO:0007669"/>
    <property type="project" value="TreeGrafter"/>
</dbReference>
<dbReference type="InterPro" id="IPR051337">
    <property type="entry name" value="OPA_Antiporter"/>
</dbReference>
<feature type="transmembrane region" description="Helical" evidence="5">
    <location>
        <begin position="354"/>
        <end position="375"/>
    </location>
</feature>
<gene>
    <name evidence="7" type="ORF">E7027_04105</name>
</gene>
<feature type="transmembrane region" description="Helical" evidence="5">
    <location>
        <begin position="331"/>
        <end position="348"/>
    </location>
</feature>
<dbReference type="GO" id="GO:0061513">
    <property type="term" value="F:glucose 6-phosphate:phosphate antiporter activity"/>
    <property type="evidence" value="ECO:0007669"/>
    <property type="project" value="TreeGrafter"/>
</dbReference>
<name>A0A928DP08_9BACT</name>
<evidence type="ECO:0000259" key="6">
    <source>
        <dbReference type="PROSITE" id="PS50850"/>
    </source>
</evidence>
<comment type="caution">
    <text evidence="7">The sequence shown here is derived from an EMBL/GenBank/DDBJ whole genome shotgun (WGS) entry which is preliminary data.</text>
</comment>
<feature type="transmembrane region" description="Helical" evidence="5">
    <location>
        <begin position="194"/>
        <end position="213"/>
    </location>
</feature>
<protein>
    <submittedName>
        <fullName evidence="7">MFS transporter</fullName>
    </submittedName>
</protein>
<proteinExistence type="predicted"/>
<dbReference type="InterPro" id="IPR020846">
    <property type="entry name" value="MFS_dom"/>
</dbReference>